<evidence type="ECO:0000259" key="9">
    <source>
        <dbReference type="PROSITE" id="PS51379"/>
    </source>
</evidence>
<evidence type="ECO:0000313" key="11">
    <source>
        <dbReference type="Proteomes" id="UP000191931"/>
    </source>
</evidence>
<name>A0A1W1HFQ0_9BACT</name>
<dbReference type="PROSITE" id="PS00198">
    <property type="entry name" value="4FE4S_FER_1"/>
    <property type="match status" value="1"/>
</dbReference>
<sequence length="319" mass="35160">MKINRRNFFKVMGATAVSGSSLAALPSDLTAWESKAPPDPYGCLVDLTRCVGCRKCEEACSQVNGLPAPERANCQCTIFEKKRRPDDKAFTVVNRYFTGKLDNFDKPLPTYAKVQCMHCQDPACVSACIVGALTKDETGSVRYDVSKCIGCRYCMVACPFEIPAYEYHDPITPRVMKCTFCYDRISKDGGVPGCATICPTEAITFGKRADLLRVAHKRLDENPGKYINHVYGEKEAGGTSWLYISSVPFEDVNLPALPDNPSPKLSETIQHSLFSYLWSPIVLFSTLGALMYKSNKSNPENSNGKRGTLEEKNITKGGA</sequence>
<dbReference type="NCBIfam" id="NF008134">
    <property type="entry name" value="PRK10882.1"/>
    <property type="match status" value="1"/>
</dbReference>
<evidence type="ECO:0000256" key="7">
    <source>
        <dbReference type="SAM" id="MobiDB-lite"/>
    </source>
</evidence>
<evidence type="ECO:0000256" key="5">
    <source>
        <dbReference type="ARBA" id="ARBA00023004"/>
    </source>
</evidence>
<dbReference type="SUPFAM" id="SSF54862">
    <property type="entry name" value="4Fe-4S ferredoxins"/>
    <property type="match status" value="1"/>
</dbReference>
<dbReference type="GO" id="GO:0030313">
    <property type="term" value="C:cell envelope"/>
    <property type="evidence" value="ECO:0007669"/>
    <property type="project" value="UniProtKB-SubCell"/>
</dbReference>
<dbReference type="InterPro" id="IPR051555">
    <property type="entry name" value="FDH_Electron_Transfer_Unit"/>
</dbReference>
<protein>
    <submittedName>
        <fullName evidence="10">4Fe-4S ferredoxin iron-sulfur binding domain protein</fullName>
    </submittedName>
</protein>
<dbReference type="CDD" id="cd10561">
    <property type="entry name" value="HybA_like"/>
    <property type="match status" value="1"/>
</dbReference>
<evidence type="ECO:0000256" key="1">
    <source>
        <dbReference type="ARBA" id="ARBA00004196"/>
    </source>
</evidence>
<keyword evidence="2" id="KW-0004">4Fe-4S</keyword>
<proteinExistence type="predicted"/>
<keyword evidence="5" id="KW-0408">Iron</keyword>
<dbReference type="STRING" id="1246637.MTBBW1_300072"/>
<feature type="compositionally biased region" description="Basic and acidic residues" evidence="7">
    <location>
        <begin position="307"/>
        <end position="319"/>
    </location>
</feature>
<dbReference type="AlphaFoldDB" id="A0A1W1HFQ0"/>
<dbReference type="Pfam" id="PF13247">
    <property type="entry name" value="Fer4_11"/>
    <property type="match status" value="1"/>
</dbReference>
<dbReference type="PROSITE" id="PS51379">
    <property type="entry name" value="4FE4S_FER_2"/>
    <property type="match status" value="2"/>
</dbReference>
<dbReference type="InterPro" id="IPR017896">
    <property type="entry name" value="4Fe4S_Fe-S-bd"/>
</dbReference>
<keyword evidence="3" id="KW-0479">Metal-binding</keyword>
<dbReference type="OrthoDB" id="9789030at2"/>
<dbReference type="InterPro" id="IPR017900">
    <property type="entry name" value="4Fe4S_Fe_S_CS"/>
</dbReference>
<dbReference type="RefSeq" id="WP_080800021.1">
    <property type="nucleotide sequence ID" value="NZ_LT828541.1"/>
</dbReference>
<dbReference type="Gene3D" id="3.30.70.20">
    <property type="match status" value="2"/>
</dbReference>
<feature type="domain" description="4Fe-4S ferredoxin-type" evidence="9">
    <location>
        <begin position="41"/>
        <end position="71"/>
    </location>
</feature>
<evidence type="ECO:0000256" key="3">
    <source>
        <dbReference type="ARBA" id="ARBA00022723"/>
    </source>
</evidence>
<accession>A0A1W1HFQ0</accession>
<evidence type="ECO:0000256" key="2">
    <source>
        <dbReference type="ARBA" id="ARBA00022485"/>
    </source>
</evidence>
<reference evidence="10 11" key="1">
    <citation type="submission" date="2017-03" db="EMBL/GenBank/DDBJ databases">
        <authorList>
            <person name="Afonso C.L."/>
            <person name="Miller P.J."/>
            <person name="Scott M.A."/>
            <person name="Spackman E."/>
            <person name="Goraichik I."/>
            <person name="Dimitrov K.M."/>
            <person name="Suarez D.L."/>
            <person name="Swayne D.E."/>
        </authorList>
    </citation>
    <scope>NUCLEOTIDE SEQUENCE [LARGE SCALE GENOMIC DNA]</scope>
    <source>
        <strain evidence="10">PRJEB14757</strain>
    </source>
</reference>
<feature type="domain" description="4Fe-4S ferredoxin-type" evidence="9">
    <location>
        <begin position="139"/>
        <end position="168"/>
    </location>
</feature>
<comment type="subcellular location">
    <subcellularLocation>
        <location evidence="1">Cell envelope</location>
    </subcellularLocation>
</comment>
<feature type="region of interest" description="Disordered" evidence="7">
    <location>
        <begin position="295"/>
        <end position="319"/>
    </location>
</feature>
<gene>
    <name evidence="10" type="ORF">MTBBW1_300072</name>
</gene>
<keyword evidence="8" id="KW-0732">Signal</keyword>
<evidence type="ECO:0000313" key="10">
    <source>
        <dbReference type="EMBL" id="SLM31341.1"/>
    </source>
</evidence>
<keyword evidence="6" id="KW-0411">Iron-sulfur</keyword>
<keyword evidence="11" id="KW-1185">Reference proteome</keyword>
<dbReference type="GO" id="GO:0051539">
    <property type="term" value="F:4 iron, 4 sulfur cluster binding"/>
    <property type="evidence" value="ECO:0007669"/>
    <property type="project" value="UniProtKB-KW"/>
</dbReference>
<keyword evidence="4" id="KW-0677">Repeat</keyword>
<feature type="chain" id="PRO_5010704143" evidence="8">
    <location>
        <begin position="24"/>
        <end position="319"/>
    </location>
</feature>
<dbReference type="InterPro" id="IPR006311">
    <property type="entry name" value="TAT_signal"/>
</dbReference>
<dbReference type="GO" id="GO:0046872">
    <property type="term" value="F:metal ion binding"/>
    <property type="evidence" value="ECO:0007669"/>
    <property type="project" value="UniProtKB-KW"/>
</dbReference>
<dbReference type="PANTHER" id="PTHR43545">
    <property type="entry name" value="FORMATE DEHYDROGENASE, NITRATE-INDUCIBLE, IRON-SULFUR SUBUNIT"/>
    <property type="match status" value="1"/>
</dbReference>
<dbReference type="Proteomes" id="UP000191931">
    <property type="component" value="Unassembled WGS sequence"/>
</dbReference>
<dbReference type="PANTHER" id="PTHR43545:SF4">
    <property type="entry name" value="IRON-SULFUR PROTEIN"/>
    <property type="match status" value="1"/>
</dbReference>
<evidence type="ECO:0000256" key="4">
    <source>
        <dbReference type="ARBA" id="ARBA00022737"/>
    </source>
</evidence>
<feature type="signal peptide" evidence="8">
    <location>
        <begin position="1"/>
        <end position="23"/>
    </location>
</feature>
<organism evidence="10 11">
    <name type="scientific">Desulfamplus magnetovallimortis</name>
    <dbReference type="NCBI Taxonomy" id="1246637"/>
    <lineage>
        <taxon>Bacteria</taxon>
        <taxon>Pseudomonadati</taxon>
        <taxon>Thermodesulfobacteriota</taxon>
        <taxon>Desulfobacteria</taxon>
        <taxon>Desulfobacterales</taxon>
        <taxon>Desulfobacteraceae</taxon>
        <taxon>Desulfamplus</taxon>
    </lineage>
</organism>
<feature type="compositionally biased region" description="Polar residues" evidence="7">
    <location>
        <begin position="295"/>
        <end position="305"/>
    </location>
</feature>
<evidence type="ECO:0000256" key="6">
    <source>
        <dbReference type="ARBA" id="ARBA00023014"/>
    </source>
</evidence>
<dbReference type="EMBL" id="FWEV01000224">
    <property type="protein sequence ID" value="SLM31341.1"/>
    <property type="molecule type" value="Genomic_DNA"/>
</dbReference>
<evidence type="ECO:0000256" key="8">
    <source>
        <dbReference type="SAM" id="SignalP"/>
    </source>
</evidence>
<dbReference type="PROSITE" id="PS51318">
    <property type="entry name" value="TAT"/>
    <property type="match status" value="1"/>
</dbReference>